<evidence type="ECO:0000259" key="6">
    <source>
        <dbReference type="Pfam" id="PF07291"/>
    </source>
</evidence>
<dbReference type="AlphaFoldDB" id="A0A4R8DWH2"/>
<comment type="subcellular location">
    <subcellularLocation>
        <location evidence="1">Membrane</location>
        <topology evidence="1">Multi-pass membrane protein</topology>
    </subcellularLocation>
</comment>
<protein>
    <recommendedName>
        <fullName evidence="6">Methylamine utilisation protein MauE domain-containing protein</fullName>
    </recommendedName>
</protein>
<sequence length="154" mass="17156">MTILKRSTFTETITFLFVVLFLYTGISKAMGYSIIKEQIGMSPLLSPFAPLVATTIPYAEFAAVLLLIVPRWRLKGFYASLALMTIFTIYIIMILLFNKDIPCSCGGIIELLSWTGHIFLNGVFIVLALAGIVLERKIKNNNRRALGTITNFGN</sequence>
<dbReference type="GO" id="GO:0030416">
    <property type="term" value="P:methylamine metabolic process"/>
    <property type="evidence" value="ECO:0007669"/>
    <property type="project" value="InterPro"/>
</dbReference>
<dbReference type="GO" id="GO:0016020">
    <property type="term" value="C:membrane"/>
    <property type="evidence" value="ECO:0007669"/>
    <property type="project" value="UniProtKB-SubCell"/>
</dbReference>
<dbReference type="InterPro" id="IPR009908">
    <property type="entry name" value="Methylamine_util_MauE"/>
</dbReference>
<feature type="transmembrane region" description="Helical" evidence="5">
    <location>
        <begin position="76"/>
        <end position="97"/>
    </location>
</feature>
<keyword evidence="8" id="KW-1185">Reference proteome</keyword>
<name>A0A4R8DWH2_9BACT</name>
<evidence type="ECO:0000256" key="2">
    <source>
        <dbReference type="ARBA" id="ARBA00022692"/>
    </source>
</evidence>
<evidence type="ECO:0000256" key="3">
    <source>
        <dbReference type="ARBA" id="ARBA00022989"/>
    </source>
</evidence>
<keyword evidence="3 5" id="KW-1133">Transmembrane helix</keyword>
<feature type="transmembrane region" description="Helical" evidence="5">
    <location>
        <begin position="117"/>
        <end position="134"/>
    </location>
</feature>
<dbReference type="Pfam" id="PF07291">
    <property type="entry name" value="MauE"/>
    <property type="match status" value="1"/>
</dbReference>
<evidence type="ECO:0000256" key="4">
    <source>
        <dbReference type="ARBA" id="ARBA00023136"/>
    </source>
</evidence>
<evidence type="ECO:0000313" key="8">
    <source>
        <dbReference type="Proteomes" id="UP000294498"/>
    </source>
</evidence>
<organism evidence="7 8">
    <name type="scientific">Dinghuibacter silviterrae</name>
    <dbReference type="NCBI Taxonomy" id="1539049"/>
    <lineage>
        <taxon>Bacteria</taxon>
        <taxon>Pseudomonadati</taxon>
        <taxon>Bacteroidota</taxon>
        <taxon>Chitinophagia</taxon>
        <taxon>Chitinophagales</taxon>
        <taxon>Chitinophagaceae</taxon>
        <taxon>Dinghuibacter</taxon>
    </lineage>
</organism>
<keyword evidence="4 5" id="KW-0472">Membrane</keyword>
<accession>A0A4R8DWH2</accession>
<comment type="caution">
    <text evidence="7">The sequence shown here is derived from an EMBL/GenBank/DDBJ whole genome shotgun (WGS) entry which is preliminary data.</text>
</comment>
<feature type="transmembrane region" description="Helical" evidence="5">
    <location>
        <begin position="12"/>
        <end position="35"/>
    </location>
</feature>
<gene>
    <name evidence="7" type="ORF">EDB95_2899</name>
</gene>
<proteinExistence type="predicted"/>
<evidence type="ECO:0000256" key="5">
    <source>
        <dbReference type="SAM" id="Phobius"/>
    </source>
</evidence>
<reference evidence="7 8" key="1">
    <citation type="submission" date="2019-03" db="EMBL/GenBank/DDBJ databases">
        <title>Genomic Encyclopedia of Type Strains, Phase IV (KMG-IV): sequencing the most valuable type-strain genomes for metagenomic binning, comparative biology and taxonomic classification.</title>
        <authorList>
            <person name="Goeker M."/>
        </authorList>
    </citation>
    <scope>NUCLEOTIDE SEQUENCE [LARGE SCALE GENOMIC DNA]</scope>
    <source>
        <strain evidence="7 8">DSM 100059</strain>
    </source>
</reference>
<feature type="transmembrane region" description="Helical" evidence="5">
    <location>
        <begin position="47"/>
        <end position="69"/>
    </location>
</feature>
<dbReference type="Proteomes" id="UP000294498">
    <property type="component" value="Unassembled WGS sequence"/>
</dbReference>
<dbReference type="RefSeq" id="WP_133994494.1">
    <property type="nucleotide sequence ID" value="NZ_SODV01000001.1"/>
</dbReference>
<dbReference type="OrthoDB" id="680026at2"/>
<dbReference type="EMBL" id="SODV01000001">
    <property type="protein sequence ID" value="TDX01855.1"/>
    <property type="molecule type" value="Genomic_DNA"/>
</dbReference>
<feature type="domain" description="Methylamine utilisation protein MauE" evidence="6">
    <location>
        <begin position="8"/>
        <end position="133"/>
    </location>
</feature>
<evidence type="ECO:0000313" key="7">
    <source>
        <dbReference type="EMBL" id="TDX01855.1"/>
    </source>
</evidence>
<keyword evidence="2 5" id="KW-0812">Transmembrane</keyword>
<evidence type="ECO:0000256" key="1">
    <source>
        <dbReference type="ARBA" id="ARBA00004141"/>
    </source>
</evidence>